<dbReference type="EMBL" id="CP008941">
    <property type="protein sequence ID" value="AIK96265.1"/>
    <property type="molecule type" value="Genomic_DNA"/>
</dbReference>
<dbReference type="Gene3D" id="3.40.50.300">
    <property type="entry name" value="P-loop containing nucleotide triphosphate hydrolases"/>
    <property type="match status" value="1"/>
</dbReference>
<dbReference type="GO" id="GO:0005886">
    <property type="term" value="C:plasma membrane"/>
    <property type="evidence" value="ECO:0007669"/>
    <property type="project" value="TreeGrafter"/>
</dbReference>
<gene>
    <name evidence="1" type="ORF">ID47_05195</name>
</gene>
<dbReference type="Proteomes" id="UP000028926">
    <property type="component" value="Chromosome"/>
</dbReference>
<evidence type="ECO:0000313" key="2">
    <source>
        <dbReference type="Proteomes" id="UP000028926"/>
    </source>
</evidence>
<dbReference type="PANTHER" id="PTHR24222">
    <property type="entry name" value="ABC TRANSPORTER B FAMILY"/>
    <property type="match status" value="1"/>
</dbReference>
<accession>A0A077AZY2</accession>
<dbReference type="RefSeq" id="WP_038464513.1">
    <property type="nucleotide sequence ID" value="NZ_CP008941.1"/>
</dbReference>
<dbReference type="STRING" id="91604.ID47_05195"/>
<dbReference type="GO" id="GO:0042626">
    <property type="term" value="F:ATPase-coupled transmembrane transporter activity"/>
    <property type="evidence" value="ECO:0007669"/>
    <property type="project" value="TreeGrafter"/>
</dbReference>
<dbReference type="InterPro" id="IPR039421">
    <property type="entry name" value="Type_1_exporter"/>
</dbReference>
<dbReference type="InterPro" id="IPR027417">
    <property type="entry name" value="P-loop_NTPase"/>
</dbReference>
<evidence type="ECO:0000313" key="1">
    <source>
        <dbReference type="EMBL" id="AIK96265.1"/>
    </source>
</evidence>
<dbReference type="HOGENOM" id="CLU_000604_61_13_5"/>
<dbReference type="PANTHER" id="PTHR24222:SF76">
    <property type="entry name" value="MYCOBACTIN IMPORT ATP-BINDING_PERMEASE PROTEIN IRTB"/>
    <property type="match status" value="1"/>
</dbReference>
<dbReference type="AlphaFoldDB" id="A0A077AZY2"/>
<protein>
    <submittedName>
        <fullName evidence="1">Uncharacterized protein</fullName>
    </submittedName>
</protein>
<organism evidence="1 2">
    <name type="scientific">Candidatus Odyssella acanthamoebae</name>
    <dbReference type="NCBI Taxonomy" id="91604"/>
    <lineage>
        <taxon>Bacteria</taxon>
        <taxon>Pseudomonadati</taxon>
        <taxon>Pseudomonadota</taxon>
        <taxon>Alphaproteobacteria</taxon>
        <taxon>Holosporales</taxon>
        <taxon>Candidatus Paracaedibacteraceae</taxon>
        <taxon>Candidatus Odyssella</taxon>
    </lineage>
</organism>
<dbReference type="SUPFAM" id="SSF52540">
    <property type="entry name" value="P-loop containing nucleoside triphosphate hydrolases"/>
    <property type="match status" value="1"/>
</dbReference>
<reference evidence="1 2" key="1">
    <citation type="submission" date="2014-07" db="EMBL/GenBank/DDBJ databases">
        <title>Comparative genomic insights into amoeba endosymbionts belonging to the families of Holosporaceae and Candidatus Midichloriaceae within Rickettsiales.</title>
        <authorList>
            <person name="Wang Z."/>
            <person name="Wu M."/>
        </authorList>
    </citation>
    <scope>NUCLEOTIDE SEQUENCE [LARGE SCALE GENOMIC DNA]</scope>
    <source>
        <strain evidence="1">PRA3</strain>
    </source>
</reference>
<keyword evidence="2" id="KW-1185">Reference proteome</keyword>
<name>A0A077AZY2_9PROT</name>
<proteinExistence type="predicted"/>
<dbReference type="KEGG" id="paca:ID47_05195"/>
<sequence>MKNIAPILKNSTSIIIAHRLSTVINVDEILVLHDGVVEERGTHMSLLKKTVFMLLYAGHMTKLIKPL</sequence>
<dbReference type="eggNOG" id="COG5265">
    <property type="taxonomic scope" value="Bacteria"/>
</dbReference>
<dbReference type="OrthoDB" id="9802264at2"/>